<proteinExistence type="inferred from homology"/>
<keyword evidence="3" id="KW-0238">DNA-binding</keyword>
<dbReference type="CDD" id="cd17286">
    <property type="entry name" value="RMtype1_S_Lla161ORF747P_TRD1-CR1_like"/>
    <property type="match status" value="1"/>
</dbReference>
<dbReference type="GO" id="GO:0004519">
    <property type="term" value="F:endonuclease activity"/>
    <property type="evidence" value="ECO:0007669"/>
    <property type="project" value="UniProtKB-KW"/>
</dbReference>
<gene>
    <name evidence="5" type="ORF">CO162_05965</name>
</gene>
<evidence type="ECO:0000313" key="5">
    <source>
        <dbReference type="EMBL" id="PJA61509.1"/>
    </source>
</evidence>
<dbReference type="SUPFAM" id="SSF116734">
    <property type="entry name" value="DNA methylase specificity domain"/>
    <property type="match status" value="1"/>
</dbReference>
<dbReference type="AlphaFoldDB" id="A0A2M7YEY9"/>
<dbReference type="PANTHER" id="PTHR30408">
    <property type="entry name" value="TYPE-1 RESTRICTION ENZYME ECOKI SPECIFICITY PROTEIN"/>
    <property type="match status" value="1"/>
</dbReference>
<keyword evidence="5" id="KW-0378">Hydrolase</keyword>
<sequence length="215" mass="24477">MQKLLTEGIGHREFKDSEIGKIPKEWEVEKLSGIGEIITGTTPSTKIEEYWGEGHPFVTPTDFSDKKYVDKTERYVTQKGIKKARIIPKNSVMVTCIASVGEISMASMECITNQQINTIVCNNGINPHYVYYIMLFRKNILKRWAGITTSPIIKKSLFEKFPLPLPPLPEQQKIAGILADVDKKVELERERKGKLERIKKGLMSDLLSGRKRVKI</sequence>
<dbReference type="Proteomes" id="UP000229213">
    <property type="component" value="Unassembled WGS sequence"/>
</dbReference>
<keyword evidence="5" id="KW-0255">Endonuclease</keyword>
<feature type="domain" description="Type I restriction modification DNA specificity" evidence="4">
    <location>
        <begin position="23"/>
        <end position="197"/>
    </location>
</feature>
<dbReference type="Pfam" id="PF01420">
    <property type="entry name" value="Methylase_S"/>
    <property type="match status" value="1"/>
</dbReference>
<keyword evidence="5" id="KW-0540">Nuclease</keyword>
<accession>A0A2M7YEY9</accession>
<dbReference type="InterPro" id="IPR052021">
    <property type="entry name" value="Type-I_RS_S_subunit"/>
</dbReference>
<dbReference type="GO" id="GO:0003677">
    <property type="term" value="F:DNA binding"/>
    <property type="evidence" value="ECO:0007669"/>
    <property type="project" value="UniProtKB-KW"/>
</dbReference>
<dbReference type="GO" id="GO:0009307">
    <property type="term" value="P:DNA restriction-modification system"/>
    <property type="evidence" value="ECO:0007669"/>
    <property type="project" value="UniProtKB-KW"/>
</dbReference>
<evidence type="ECO:0000256" key="2">
    <source>
        <dbReference type="ARBA" id="ARBA00022747"/>
    </source>
</evidence>
<comment type="caution">
    <text evidence="5">The sequence shown here is derived from an EMBL/GenBank/DDBJ whole genome shotgun (WGS) entry which is preliminary data.</text>
</comment>
<organism evidence="5 6">
    <name type="scientific">bacterium (Candidatus Ratteibacteria) CG_4_9_14_3_um_filter_41_21</name>
    <dbReference type="NCBI Taxonomy" id="2014289"/>
    <lineage>
        <taxon>Bacteria</taxon>
        <taxon>Candidatus Ratteibacteria</taxon>
    </lineage>
</organism>
<name>A0A2M7YEY9_9BACT</name>
<dbReference type="InterPro" id="IPR044946">
    <property type="entry name" value="Restrct_endonuc_typeI_TRD_sf"/>
</dbReference>
<evidence type="ECO:0000313" key="6">
    <source>
        <dbReference type="Proteomes" id="UP000229213"/>
    </source>
</evidence>
<dbReference type="Gene3D" id="3.90.220.20">
    <property type="entry name" value="DNA methylase specificity domains"/>
    <property type="match status" value="1"/>
</dbReference>
<reference evidence="6" key="1">
    <citation type="submission" date="2017-09" db="EMBL/GenBank/DDBJ databases">
        <title>Depth-based differentiation of microbial function through sediment-hosted aquifers and enrichment of novel symbionts in the deep terrestrial subsurface.</title>
        <authorList>
            <person name="Probst A.J."/>
            <person name="Ladd B."/>
            <person name="Jarett J.K."/>
            <person name="Geller-Mcgrath D.E."/>
            <person name="Sieber C.M.K."/>
            <person name="Emerson J.B."/>
            <person name="Anantharaman K."/>
            <person name="Thomas B.C."/>
            <person name="Malmstrom R."/>
            <person name="Stieglmeier M."/>
            <person name="Klingl A."/>
            <person name="Woyke T."/>
            <person name="Ryan C.M."/>
            <person name="Banfield J.F."/>
        </authorList>
    </citation>
    <scope>NUCLEOTIDE SEQUENCE [LARGE SCALE GENOMIC DNA]</scope>
</reference>
<dbReference type="Gene3D" id="1.10.287.1120">
    <property type="entry name" value="Bipartite methylase S protein"/>
    <property type="match status" value="1"/>
</dbReference>
<dbReference type="EMBL" id="PFWI01000211">
    <property type="protein sequence ID" value="PJA61509.1"/>
    <property type="molecule type" value="Genomic_DNA"/>
</dbReference>
<evidence type="ECO:0000256" key="1">
    <source>
        <dbReference type="ARBA" id="ARBA00010923"/>
    </source>
</evidence>
<protein>
    <submittedName>
        <fullName evidence="5">Type I restriction endonuclease subunit R</fullName>
    </submittedName>
</protein>
<evidence type="ECO:0000259" key="4">
    <source>
        <dbReference type="Pfam" id="PF01420"/>
    </source>
</evidence>
<comment type="similarity">
    <text evidence="1">Belongs to the type-I restriction system S methylase family.</text>
</comment>
<keyword evidence="2" id="KW-0680">Restriction system</keyword>
<dbReference type="PANTHER" id="PTHR30408:SF12">
    <property type="entry name" value="TYPE I RESTRICTION ENZYME MJAVIII SPECIFICITY SUBUNIT"/>
    <property type="match status" value="1"/>
</dbReference>
<dbReference type="InterPro" id="IPR000055">
    <property type="entry name" value="Restrct_endonuc_typeI_TRD"/>
</dbReference>
<evidence type="ECO:0000256" key="3">
    <source>
        <dbReference type="ARBA" id="ARBA00023125"/>
    </source>
</evidence>